<keyword evidence="4" id="KW-1185">Reference proteome</keyword>
<dbReference type="EMBL" id="JAVFWL010000001">
    <property type="protein sequence ID" value="KAK6728505.1"/>
    <property type="molecule type" value="Genomic_DNA"/>
</dbReference>
<feature type="region of interest" description="Disordered" evidence="1">
    <location>
        <begin position="41"/>
        <end position="102"/>
    </location>
</feature>
<protein>
    <submittedName>
        <fullName evidence="3">Uncharacterized protein</fullName>
    </submittedName>
</protein>
<dbReference type="Proteomes" id="UP001303046">
    <property type="component" value="Unassembled WGS sequence"/>
</dbReference>
<evidence type="ECO:0000256" key="2">
    <source>
        <dbReference type="SAM" id="SignalP"/>
    </source>
</evidence>
<evidence type="ECO:0000313" key="4">
    <source>
        <dbReference type="Proteomes" id="UP001303046"/>
    </source>
</evidence>
<name>A0ABR1BTD5_NECAM</name>
<keyword evidence="2" id="KW-0732">Signal</keyword>
<reference evidence="3 4" key="1">
    <citation type="submission" date="2023-08" db="EMBL/GenBank/DDBJ databases">
        <title>A Necator americanus chromosomal reference genome.</title>
        <authorList>
            <person name="Ilik V."/>
            <person name="Petrzelkova K.J."/>
            <person name="Pardy F."/>
            <person name="Fuh T."/>
            <person name="Niatou-Singa F.S."/>
            <person name="Gouil Q."/>
            <person name="Baker L."/>
            <person name="Ritchie M.E."/>
            <person name="Jex A.R."/>
            <person name="Gazzola D."/>
            <person name="Li H."/>
            <person name="Toshio Fujiwara R."/>
            <person name="Zhan B."/>
            <person name="Aroian R.V."/>
            <person name="Pafco B."/>
            <person name="Schwarz E.M."/>
        </authorList>
    </citation>
    <scope>NUCLEOTIDE SEQUENCE [LARGE SCALE GENOMIC DNA]</scope>
    <source>
        <strain evidence="3 4">Aroian</strain>
        <tissue evidence="3">Whole animal</tissue>
    </source>
</reference>
<gene>
    <name evidence="3" type="primary">Necator_chrI.g2005</name>
    <name evidence="3" type="ORF">RB195_005879</name>
</gene>
<feature type="compositionally biased region" description="Basic and acidic residues" evidence="1">
    <location>
        <begin position="59"/>
        <end position="76"/>
    </location>
</feature>
<feature type="signal peptide" evidence="2">
    <location>
        <begin position="1"/>
        <end position="25"/>
    </location>
</feature>
<sequence>MILFYNLLECLRLATVFLLLPLACAKNTIPPDTRSIRSLNKTMDKENGSKAPVLGLVAEKPEHSKQTGSDEQKGSADVKIPNAGVQEEAPSPPAIAAGAQKS</sequence>
<proteinExistence type="predicted"/>
<feature type="chain" id="PRO_5047206954" evidence="2">
    <location>
        <begin position="26"/>
        <end position="102"/>
    </location>
</feature>
<organism evidence="3 4">
    <name type="scientific">Necator americanus</name>
    <name type="common">Human hookworm</name>
    <dbReference type="NCBI Taxonomy" id="51031"/>
    <lineage>
        <taxon>Eukaryota</taxon>
        <taxon>Metazoa</taxon>
        <taxon>Ecdysozoa</taxon>
        <taxon>Nematoda</taxon>
        <taxon>Chromadorea</taxon>
        <taxon>Rhabditida</taxon>
        <taxon>Rhabditina</taxon>
        <taxon>Rhabditomorpha</taxon>
        <taxon>Strongyloidea</taxon>
        <taxon>Ancylostomatidae</taxon>
        <taxon>Bunostominae</taxon>
        <taxon>Necator</taxon>
    </lineage>
</organism>
<evidence type="ECO:0000313" key="3">
    <source>
        <dbReference type="EMBL" id="KAK6728505.1"/>
    </source>
</evidence>
<evidence type="ECO:0000256" key="1">
    <source>
        <dbReference type="SAM" id="MobiDB-lite"/>
    </source>
</evidence>
<comment type="caution">
    <text evidence="3">The sequence shown here is derived from an EMBL/GenBank/DDBJ whole genome shotgun (WGS) entry which is preliminary data.</text>
</comment>
<accession>A0ABR1BTD5</accession>